<name>A0A2A2JCH9_9BILA</name>
<gene>
    <name evidence="7" type="ORF">WR25_15453</name>
</gene>
<evidence type="ECO:0000256" key="1">
    <source>
        <dbReference type="ARBA" id="ARBA00004141"/>
    </source>
</evidence>
<feature type="transmembrane region" description="Helical" evidence="5">
    <location>
        <begin position="216"/>
        <end position="242"/>
    </location>
</feature>
<feature type="domain" description="ABC-2 type transporter transmembrane" evidence="6">
    <location>
        <begin position="9"/>
        <end position="241"/>
    </location>
</feature>
<keyword evidence="8" id="KW-1185">Reference proteome</keyword>
<keyword evidence="3 5" id="KW-1133">Transmembrane helix</keyword>
<feature type="transmembrane region" description="Helical" evidence="5">
    <location>
        <begin position="170"/>
        <end position="195"/>
    </location>
</feature>
<dbReference type="EMBL" id="LIAE01010522">
    <property type="protein sequence ID" value="PAV59478.1"/>
    <property type="molecule type" value="Genomic_DNA"/>
</dbReference>
<evidence type="ECO:0000256" key="5">
    <source>
        <dbReference type="SAM" id="Phobius"/>
    </source>
</evidence>
<sequence length="250" mass="28032">MRRNFPQLVMQVLVPLVILEFVSFVTVTNMKTASKTDQERTFSLSAFGQTRVPILMQIKSPLAYEYYELMRAAEGDAYVPVYKQSSDSLETIVDHLPKELPAHGIGAAFYPSRGEALFNGRAHHSIPTAIAAWNTARLNTLADGSGSIEPQVMVYSNQADSQTAILPSELINFILAPLLILALALLTSSFVMFLVEKRATKFAHQQSLSGISPLTFWSATFLYDFIFYLIIIVVFLIIFWVAKWMQNVIE</sequence>
<evidence type="ECO:0000256" key="3">
    <source>
        <dbReference type="ARBA" id="ARBA00022989"/>
    </source>
</evidence>
<evidence type="ECO:0000256" key="4">
    <source>
        <dbReference type="ARBA" id="ARBA00023136"/>
    </source>
</evidence>
<dbReference type="GO" id="GO:0016020">
    <property type="term" value="C:membrane"/>
    <property type="evidence" value="ECO:0007669"/>
    <property type="project" value="UniProtKB-SubCell"/>
</dbReference>
<reference evidence="7 8" key="1">
    <citation type="journal article" date="2017" name="Curr. Biol.">
        <title>Genome architecture and evolution of a unichromosomal asexual nematode.</title>
        <authorList>
            <person name="Fradin H."/>
            <person name="Zegar C."/>
            <person name="Gutwein M."/>
            <person name="Lucas J."/>
            <person name="Kovtun M."/>
            <person name="Corcoran D."/>
            <person name="Baugh L.R."/>
            <person name="Kiontke K."/>
            <person name="Gunsalus K."/>
            <person name="Fitch D.H."/>
            <person name="Piano F."/>
        </authorList>
    </citation>
    <scope>NUCLEOTIDE SEQUENCE [LARGE SCALE GENOMIC DNA]</scope>
    <source>
        <strain evidence="7">PF1309</strain>
    </source>
</reference>
<organism evidence="7 8">
    <name type="scientific">Diploscapter pachys</name>
    <dbReference type="NCBI Taxonomy" id="2018661"/>
    <lineage>
        <taxon>Eukaryota</taxon>
        <taxon>Metazoa</taxon>
        <taxon>Ecdysozoa</taxon>
        <taxon>Nematoda</taxon>
        <taxon>Chromadorea</taxon>
        <taxon>Rhabditida</taxon>
        <taxon>Rhabditina</taxon>
        <taxon>Rhabditomorpha</taxon>
        <taxon>Rhabditoidea</taxon>
        <taxon>Rhabditidae</taxon>
        <taxon>Diploscapter</taxon>
    </lineage>
</organism>
<protein>
    <recommendedName>
        <fullName evidence="6">ABC-2 type transporter transmembrane domain-containing protein</fullName>
    </recommendedName>
</protein>
<comment type="subcellular location">
    <subcellularLocation>
        <location evidence="1">Membrane</location>
        <topology evidence="1">Multi-pass membrane protein</topology>
    </subcellularLocation>
</comment>
<evidence type="ECO:0000313" key="7">
    <source>
        <dbReference type="EMBL" id="PAV59478.1"/>
    </source>
</evidence>
<dbReference type="OrthoDB" id="8940249at2759"/>
<comment type="caution">
    <text evidence="7">The sequence shown here is derived from an EMBL/GenBank/DDBJ whole genome shotgun (WGS) entry which is preliminary data.</text>
</comment>
<dbReference type="InterPro" id="IPR013525">
    <property type="entry name" value="ABC2_TM"/>
</dbReference>
<keyword evidence="2 5" id="KW-0812">Transmembrane</keyword>
<dbReference type="AlphaFoldDB" id="A0A2A2JCH9"/>
<dbReference type="Proteomes" id="UP000218231">
    <property type="component" value="Unassembled WGS sequence"/>
</dbReference>
<dbReference type="GO" id="GO:0140359">
    <property type="term" value="F:ABC-type transporter activity"/>
    <property type="evidence" value="ECO:0007669"/>
    <property type="project" value="InterPro"/>
</dbReference>
<evidence type="ECO:0000313" key="8">
    <source>
        <dbReference type="Proteomes" id="UP000218231"/>
    </source>
</evidence>
<dbReference type="Pfam" id="PF12698">
    <property type="entry name" value="ABC2_membrane_3"/>
    <property type="match status" value="1"/>
</dbReference>
<keyword evidence="4 5" id="KW-0472">Membrane</keyword>
<proteinExistence type="predicted"/>
<dbReference type="STRING" id="2018661.A0A2A2JCH9"/>
<evidence type="ECO:0000256" key="2">
    <source>
        <dbReference type="ARBA" id="ARBA00022692"/>
    </source>
</evidence>
<accession>A0A2A2JCH9</accession>
<evidence type="ECO:0000259" key="6">
    <source>
        <dbReference type="Pfam" id="PF12698"/>
    </source>
</evidence>